<keyword evidence="2" id="KW-0560">Oxidoreductase</keyword>
<reference evidence="4 5" key="1">
    <citation type="submission" date="2017-07" db="EMBL/GenBank/DDBJ databases">
        <title>Genome sequencing and assembly of Paenibacillus rigui.</title>
        <authorList>
            <person name="Mayilraj S."/>
        </authorList>
    </citation>
    <scope>NUCLEOTIDE SEQUENCE [LARGE SCALE GENOMIC DNA]</scope>
    <source>
        <strain evidence="4 5">JCM 16352</strain>
    </source>
</reference>
<dbReference type="PANTHER" id="PTHR43673:SF3">
    <property type="entry name" value="NAD(P)H NITROREDUCTASE YODC-RELATED"/>
    <property type="match status" value="1"/>
</dbReference>
<sequence>MNLHEHGNRINDFNKIVFERRAIKKYDTSVKINRDEMKDILTKATKAPSSYNLQSWRFLVIESEEAKSKLLPLAIFNGQQYNEQQIVTSSAVIAIFGDLEHVASAPEIFNAEVEQGSMTESVKEYILEAINFHYSNSPDHFRKDVALTDGGLVAMQLMLVARSYGYDTCAMGGYDKENIAETFGLDKERYVSVMLVSIGKADSDGRPSTRRPIADVAEWK</sequence>
<evidence type="ECO:0000256" key="2">
    <source>
        <dbReference type="ARBA" id="ARBA00023002"/>
    </source>
</evidence>
<dbReference type="PANTHER" id="PTHR43673">
    <property type="entry name" value="NAD(P)H NITROREDUCTASE YDGI-RELATED"/>
    <property type="match status" value="1"/>
</dbReference>
<name>A0A229UQI4_9BACL</name>
<gene>
    <name evidence="4" type="ORF">CF651_16210</name>
</gene>
<dbReference type="GO" id="GO:0016491">
    <property type="term" value="F:oxidoreductase activity"/>
    <property type="evidence" value="ECO:0007669"/>
    <property type="project" value="UniProtKB-KW"/>
</dbReference>
<dbReference type="InterPro" id="IPR000415">
    <property type="entry name" value="Nitroreductase-like"/>
</dbReference>
<accession>A0A229UQI4</accession>
<feature type="domain" description="Nitroreductase" evidence="3">
    <location>
        <begin position="19"/>
        <end position="200"/>
    </location>
</feature>
<dbReference type="RefSeq" id="WP_094015912.1">
    <property type="nucleotide sequence ID" value="NZ_NMQW01000023.1"/>
</dbReference>
<dbReference type="Gene3D" id="3.40.109.10">
    <property type="entry name" value="NADH Oxidase"/>
    <property type="match status" value="1"/>
</dbReference>
<evidence type="ECO:0000313" key="5">
    <source>
        <dbReference type="Proteomes" id="UP000215509"/>
    </source>
</evidence>
<dbReference type="CDD" id="cd02137">
    <property type="entry name" value="MhqN-like"/>
    <property type="match status" value="1"/>
</dbReference>
<dbReference type="Proteomes" id="UP000215509">
    <property type="component" value="Unassembled WGS sequence"/>
</dbReference>
<dbReference type="OrthoDB" id="9782629at2"/>
<keyword evidence="5" id="KW-1185">Reference proteome</keyword>
<evidence type="ECO:0000313" key="4">
    <source>
        <dbReference type="EMBL" id="OXM85149.1"/>
    </source>
</evidence>
<dbReference type="EMBL" id="NMQW01000023">
    <property type="protein sequence ID" value="OXM85149.1"/>
    <property type="molecule type" value="Genomic_DNA"/>
</dbReference>
<evidence type="ECO:0000259" key="3">
    <source>
        <dbReference type="Pfam" id="PF00881"/>
    </source>
</evidence>
<dbReference type="Pfam" id="PF00881">
    <property type="entry name" value="Nitroreductase"/>
    <property type="match status" value="1"/>
</dbReference>
<protein>
    <submittedName>
        <fullName evidence="4">Nitroreductase family protein</fullName>
    </submittedName>
</protein>
<comment type="caution">
    <text evidence="4">The sequence shown here is derived from an EMBL/GenBank/DDBJ whole genome shotgun (WGS) entry which is preliminary data.</text>
</comment>
<dbReference type="AlphaFoldDB" id="A0A229UQI4"/>
<evidence type="ECO:0000256" key="1">
    <source>
        <dbReference type="ARBA" id="ARBA00007118"/>
    </source>
</evidence>
<comment type="similarity">
    <text evidence="1">Belongs to the nitroreductase family.</text>
</comment>
<dbReference type="SUPFAM" id="SSF55469">
    <property type="entry name" value="FMN-dependent nitroreductase-like"/>
    <property type="match status" value="1"/>
</dbReference>
<proteinExistence type="inferred from homology"/>
<dbReference type="InterPro" id="IPR029479">
    <property type="entry name" value="Nitroreductase"/>
</dbReference>
<organism evidence="4 5">
    <name type="scientific">Paenibacillus rigui</name>
    <dbReference type="NCBI Taxonomy" id="554312"/>
    <lineage>
        <taxon>Bacteria</taxon>
        <taxon>Bacillati</taxon>
        <taxon>Bacillota</taxon>
        <taxon>Bacilli</taxon>
        <taxon>Bacillales</taxon>
        <taxon>Paenibacillaceae</taxon>
        <taxon>Paenibacillus</taxon>
    </lineage>
</organism>